<dbReference type="Pfam" id="PF07963">
    <property type="entry name" value="N_methyl"/>
    <property type="match status" value="1"/>
</dbReference>
<evidence type="ECO:0000313" key="3">
    <source>
        <dbReference type="Proteomes" id="UP001249020"/>
    </source>
</evidence>
<accession>A0AAW8R026</accession>
<reference evidence="2 3" key="1">
    <citation type="submission" date="2023-09" db="EMBL/GenBank/DDBJ databases">
        <authorList>
            <person name="Rey-Velasco X."/>
        </authorList>
    </citation>
    <scope>NUCLEOTIDE SEQUENCE [LARGE SCALE GENOMIC DNA]</scope>
    <source>
        <strain evidence="2 3">W409</strain>
    </source>
</reference>
<dbReference type="Proteomes" id="UP001249020">
    <property type="component" value="Unassembled WGS sequence"/>
</dbReference>
<keyword evidence="1" id="KW-0472">Membrane</keyword>
<name>A0AAW8R026_9ALTE</name>
<keyword evidence="1" id="KW-1133">Transmembrane helix</keyword>
<dbReference type="PROSITE" id="PS00409">
    <property type="entry name" value="PROKAR_NTER_METHYL"/>
    <property type="match status" value="1"/>
</dbReference>
<protein>
    <submittedName>
        <fullName evidence="2">Prepilin-type N-terminal cleavage/methylation domain-containing protein</fullName>
    </submittedName>
</protein>
<gene>
    <name evidence="2" type="ORF">RM544_06750</name>
</gene>
<dbReference type="RefSeq" id="WP_311361005.1">
    <property type="nucleotide sequence ID" value="NZ_JAVRIE010000002.1"/>
</dbReference>
<evidence type="ECO:0000256" key="1">
    <source>
        <dbReference type="SAM" id="Phobius"/>
    </source>
</evidence>
<organism evidence="2 3">
    <name type="scientific">Brumicola blandensis</name>
    <dbReference type="NCBI Taxonomy" id="3075611"/>
    <lineage>
        <taxon>Bacteria</taxon>
        <taxon>Pseudomonadati</taxon>
        <taxon>Pseudomonadota</taxon>
        <taxon>Gammaproteobacteria</taxon>
        <taxon>Alteromonadales</taxon>
        <taxon>Alteromonadaceae</taxon>
        <taxon>Brumicola</taxon>
    </lineage>
</organism>
<sequence>MQKGFTLIELIVVIVIIGILAVIATPRFIDLQKDATVAKLEAMAGAMESGVGLVNAKAILANKIEGTDSLDVGGATMALESGFPSAHWNNSVRYLVQLDNESFSTFVEICTNDWCGKGNQTAIPSGVTLTLPARVAKAYPRGYSYNDECGVYFINRTDGSQPEIGLETADC</sequence>
<dbReference type="Gene3D" id="3.30.700.10">
    <property type="entry name" value="Glycoprotein, Type 4 Pilin"/>
    <property type="match status" value="1"/>
</dbReference>
<evidence type="ECO:0000313" key="2">
    <source>
        <dbReference type="EMBL" id="MDT0582230.1"/>
    </source>
</evidence>
<dbReference type="InterPro" id="IPR045584">
    <property type="entry name" value="Pilin-like"/>
</dbReference>
<dbReference type="InterPro" id="IPR012902">
    <property type="entry name" value="N_methyl_site"/>
</dbReference>
<dbReference type="SUPFAM" id="SSF54523">
    <property type="entry name" value="Pili subunits"/>
    <property type="match status" value="1"/>
</dbReference>
<keyword evidence="3" id="KW-1185">Reference proteome</keyword>
<dbReference type="AlphaFoldDB" id="A0AAW8R026"/>
<proteinExistence type="predicted"/>
<comment type="caution">
    <text evidence="2">The sequence shown here is derived from an EMBL/GenBank/DDBJ whole genome shotgun (WGS) entry which is preliminary data.</text>
</comment>
<feature type="transmembrane region" description="Helical" evidence="1">
    <location>
        <begin position="7"/>
        <end position="29"/>
    </location>
</feature>
<dbReference type="EMBL" id="JAVRIE010000002">
    <property type="protein sequence ID" value="MDT0582230.1"/>
    <property type="molecule type" value="Genomic_DNA"/>
</dbReference>
<keyword evidence="1" id="KW-0812">Transmembrane</keyword>
<dbReference type="NCBIfam" id="TIGR02532">
    <property type="entry name" value="IV_pilin_GFxxxE"/>
    <property type="match status" value="1"/>
</dbReference>